<dbReference type="RefSeq" id="WP_283869418.1">
    <property type="nucleotide sequence ID" value="NZ_CP126101.1"/>
</dbReference>
<sequence>MNKREKIETSTDFSSADVFCFFKITHCQQTLLELLLYFRSAIFQMLKGDIF</sequence>
<reference evidence="1" key="1">
    <citation type="submission" date="2023-05" db="EMBL/GenBank/DDBJ databases">
        <title>Comparative genomics of Bacillaceae isolates and their secondary metabolite potential.</title>
        <authorList>
            <person name="Song L."/>
            <person name="Nielsen L.J."/>
            <person name="Mohite O."/>
            <person name="Xu X."/>
            <person name="Weber T."/>
            <person name="Kovacs A.T."/>
        </authorList>
    </citation>
    <scope>NUCLEOTIDE SEQUENCE</scope>
    <source>
        <strain evidence="1">LY1</strain>
    </source>
</reference>
<dbReference type="AlphaFoldDB" id="A0AAX3WSF6"/>
<evidence type="ECO:0000313" key="1">
    <source>
        <dbReference type="EMBL" id="WHY50780.1"/>
    </source>
</evidence>
<proteinExistence type="predicted"/>
<dbReference type="Proteomes" id="UP001178322">
    <property type="component" value="Chromosome"/>
</dbReference>
<organism evidence="1 2">
    <name type="scientific">Lysinibacillus pakistanensis</name>
    <dbReference type="NCBI Taxonomy" id="759811"/>
    <lineage>
        <taxon>Bacteria</taxon>
        <taxon>Bacillati</taxon>
        <taxon>Bacillota</taxon>
        <taxon>Bacilli</taxon>
        <taxon>Bacillales</taxon>
        <taxon>Bacillaceae</taxon>
        <taxon>Lysinibacillus</taxon>
    </lineage>
</organism>
<gene>
    <name evidence="1" type="ORF">QNH24_21185</name>
</gene>
<accession>A0AAX3WSF6</accession>
<protein>
    <submittedName>
        <fullName evidence="1">Uncharacterized protein</fullName>
    </submittedName>
</protein>
<dbReference type="EMBL" id="CP126101">
    <property type="protein sequence ID" value="WHY50780.1"/>
    <property type="molecule type" value="Genomic_DNA"/>
</dbReference>
<name>A0AAX3WSF6_9BACI</name>
<evidence type="ECO:0000313" key="2">
    <source>
        <dbReference type="Proteomes" id="UP001178322"/>
    </source>
</evidence>